<dbReference type="InterPro" id="IPR010158">
    <property type="entry name" value="Amidase_Cbmase"/>
</dbReference>
<dbReference type="NCBIfam" id="TIGR01879">
    <property type="entry name" value="hydantase"/>
    <property type="match status" value="1"/>
</dbReference>
<feature type="domain" description="Peptidase M20 dimerisation" evidence="4">
    <location>
        <begin position="210"/>
        <end position="309"/>
    </location>
</feature>
<comment type="caution">
    <text evidence="5">The sequence shown here is derived from an EMBL/GenBank/DDBJ whole genome shotgun (WGS) entry which is preliminary data.</text>
</comment>
<sequence>MRQRSVGEAALVERIEAHAAIGAIEGGGVCRIALTDADREGRDRLVAWMRQLDLDVSIDRIGNIFGVRRGKADLSPVMTGSHIDTVATGGRYDGNYGVMAGLEVVRWLNERGIVTHRPLVVAAFTNEEGVRFQPDMMGSLVHAGGLALQRALDTRGTDGARLGDELARIGYAGEMACGSIVPHAFVELHIEQGPVMEAEGVQIGAVENLQGISWQEFTITGQSNHAGTTPMRLRRDAGYCAAAISVFVRELALRYGGSQVATVGAMDLHPNLINVIPARATVSVDLRNTDEATLQRAERELAAFVEKLADAQSVRIDTRRLVRFEPVVFDERLVRVIERASQARGHATRRMTSGAGHDAQMMARVCPSAMVFVPSALGISHNPREHTAPADLLRGADVLLDVLLALAEEA</sequence>
<dbReference type="NCBIfam" id="NF006769">
    <property type="entry name" value="PRK09290.1-3"/>
    <property type="match status" value="1"/>
</dbReference>
<keyword evidence="3" id="KW-0175">Coiled coil</keyword>
<dbReference type="SUPFAM" id="SSF55031">
    <property type="entry name" value="Bacterial exopeptidase dimerisation domain"/>
    <property type="match status" value="1"/>
</dbReference>
<protein>
    <submittedName>
        <fullName evidence="5">M20 family metallo-hydrolase</fullName>
    </submittedName>
</protein>
<dbReference type="NCBIfam" id="NF006771">
    <property type="entry name" value="PRK09290.1-5"/>
    <property type="match status" value="1"/>
</dbReference>
<dbReference type="InterPro" id="IPR002933">
    <property type="entry name" value="Peptidase_M20"/>
</dbReference>
<comment type="similarity">
    <text evidence="1">Belongs to the peptidase M20 family.</text>
</comment>
<keyword evidence="6" id="KW-1185">Reference proteome</keyword>
<gene>
    <name evidence="5" type="ORF">WKW77_26280</name>
</gene>
<proteinExistence type="inferred from homology"/>
<evidence type="ECO:0000259" key="4">
    <source>
        <dbReference type="Pfam" id="PF07687"/>
    </source>
</evidence>
<name>A0ABU8VNN3_9BURK</name>
<dbReference type="Gene3D" id="3.30.70.360">
    <property type="match status" value="1"/>
</dbReference>
<reference evidence="5 6" key="1">
    <citation type="submission" date="2024-03" db="EMBL/GenBank/DDBJ databases">
        <title>Novel species of the genus Variovorax.</title>
        <authorList>
            <person name="Liu Q."/>
            <person name="Xin Y.-H."/>
        </authorList>
    </citation>
    <scope>NUCLEOTIDE SEQUENCE [LARGE SCALE GENOMIC DNA]</scope>
    <source>
        <strain evidence="5 6">KACC 18899</strain>
    </source>
</reference>
<accession>A0ABU8VNN3</accession>
<dbReference type="PIRSF" id="PIRSF001235">
    <property type="entry name" value="Amidase_carbamoylase"/>
    <property type="match status" value="1"/>
</dbReference>
<dbReference type="SUPFAM" id="SSF53187">
    <property type="entry name" value="Zn-dependent exopeptidases"/>
    <property type="match status" value="1"/>
</dbReference>
<dbReference type="Pfam" id="PF07687">
    <property type="entry name" value="M20_dimer"/>
    <property type="match status" value="1"/>
</dbReference>
<feature type="coiled-coil region" evidence="3">
    <location>
        <begin position="287"/>
        <end position="314"/>
    </location>
</feature>
<evidence type="ECO:0000256" key="3">
    <source>
        <dbReference type="SAM" id="Coils"/>
    </source>
</evidence>
<dbReference type="InterPro" id="IPR036264">
    <property type="entry name" value="Bact_exopeptidase_dim_dom"/>
</dbReference>
<evidence type="ECO:0000313" key="6">
    <source>
        <dbReference type="Proteomes" id="UP001365846"/>
    </source>
</evidence>
<evidence type="ECO:0000313" key="5">
    <source>
        <dbReference type="EMBL" id="MEJ8814610.1"/>
    </source>
</evidence>
<dbReference type="PANTHER" id="PTHR32494">
    <property type="entry name" value="ALLANTOATE DEIMINASE-RELATED"/>
    <property type="match status" value="1"/>
</dbReference>
<dbReference type="Proteomes" id="UP001365846">
    <property type="component" value="Unassembled WGS sequence"/>
</dbReference>
<dbReference type="RefSeq" id="WP_340359842.1">
    <property type="nucleotide sequence ID" value="NZ_JBBKZU010000013.1"/>
</dbReference>
<dbReference type="CDD" id="cd03884">
    <property type="entry name" value="M20_bAS"/>
    <property type="match status" value="1"/>
</dbReference>
<organism evidence="5 6">
    <name type="scientific">Variovorax ureilyticus</name>
    <dbReference type="NCBI Taxonomy" id="1836198"/>
    <lineage>
        <taxon>Bacteria</taxon>
        <taxon>Pseudomonadati</taxon>
        <taxon>Pseudomonadota</taxon>
        <taxon>Betaproteobacteria</taxon>
        <taxon>Burkholderiales</taxon>
        <taxon>Comamonadaceae</taxon>
        <taxon>Variovorax</taxon>
    </lineage>
</organism>
<keyword evidence="2" id="KW-0378">Hydrolase</keyword>
<dbReference type="Pfam" id="PF01546">
    <property type="entry name" value="Peptidase_M20"/>
    <property type="match status" value="1"/>
</dbReference>
<dbReference type="InterPro" id="IPR011650">
    <property type="entry name" value="Peptidase_M20_dimer"/>
</dbReference>
<dbReference type="PANTHER" id="PTHR32494:SF5">
    <property type="entry name" value="ALLANTOATE AMIDOHYDROLASE"/>
    <property type="match status" value="1"/>
</dbReference>
<evidence type="ECO:0000256" key="1">
    <source>
        <dbReference type="ARBA" id="ARBA00006153"/>
    </source>
</evidence>
<dbReference type="Gene3D" id="3.40.630.10">
    <property type="entry name" value="Zn peptidases"/>
    <property type="match status" value="1"/>
</dbReference>
<evidence type="ECO:0000256" key="2">
    <source>
        <dbReference type="ARBA" id="ARBA00022801"/>
    </source>
</evidence>
<dbReference type="EMBL" id="JBBKZU010000013">
    <property type="protein sequence ID" value="MEJ8814610.1"/>
    <property type="molecule type" value="Genomic_DNA"/>
</dbReference>